<reference evidence="1" key="2">
    <citation type="journal article" date="2023" name="Proc. Natl. Acad. Sci. U.S.A.">
        <title>A global phylogenomic analysis of the shiitake genus Lentinula.</title>
        <authorList>
            <person name="Sierra-Patev S."/>
            <person name="Min B."/>
            <person name="Naranjo-Ortiz M."/>
            <person name="Looney B."/>
            <person name="Konkel Z."/>
            <person name="Slot J.C."/>
            <person name="Sakamoto Y."/>
            <person name="Steenwyk J.L."/>
            <person name="Rokas A."/>
            <person name="Carro J."/>
            <person name="Camarero S."/>
            <person name="Ferreira P."/>
            <person name="Molpeceres G."/>
            <person name="Ruiz-Duenas F.J."/>
            <person name="Serrano A."/>
            <person name="Henrissat B."/>
            <person name="Drula E."/>
            <person name="Hughes K.W."/>
            <person name="Mata J.L."/>
            <person name="Ishikawa N.K."/>
            <person name="Vargas-Isla R."/>
            <person name="Ushijima S."/>
            <person name="Smith C.A."/>
            <person name="Donoghue J."/>
            <person name="Ahrendt S."/>
            <person name="Andreopoulos W."/>
            <person name="He G."/>
            <person name="LaButti K."/>
            <person name="Lipzen A."/>
            <person name="Ng V."/>
            <person name="Riley R."/>
            <person name="Sandor L."/>
            <person name="Barry K."/>
            <person name="Martinez A.T."/>
            <person name="Xiao Y."/>
            <person name="Gibbons J.G."/>
            <person name="Terashima K."/>
            <person name="Grigoriev I.V."/>
            <person name="Hibbett D."/>
        </authorList>
    </citation>
    <scope>NUCLEOTIDE SEQUENCE</scope>
    <source>
        <strain evidence="1">Sp2 HRB7682 ss15</strain>
    </source>
</reference>
<gene>
    <name evidence="1" type="ORF">C8J55DRAFT_514427</name>
</gene>
<dbReference type="AlphaFoldDB" id="A0A9W9DP81"/>
<name>A0A9W9DP81_9AGAR</name>
<comment type="caution">
    <text evidence="1">The sequence shown here is derived from an EMBL/GenBank/DDBJ whole genome shotgun (WGS) entry which is preliminary data.</text>
</comment>
<proteinExistence type="predicted"/>
<dbReference type="Proteomes" id="UP001150238">
    <property type="component" value="Unassembled WGS sequence"/>
</dbReference>
<organism evidence="1 2">
    <name type="scientific">Lentinula lateritia</name>
    <dbReference type="NCBI Taxonomy" id="40482"/>
    <lineage>
        <taxon>Eukaryota</taxon>
        <taxon>Fungi</taxon>
        <taxon>Dikarya</taxon>
        <taxon>Basidiomycota</taxon>
        <taxon>Agaricomycotina</taxon>
        <taxon>Agaricomycetes</taxon>
        <taxon>Agaricomycetidae</taxon>
        <taxon>Agaricales</taxon>
        <taxon>Marasmiineae</taxon>
        <taxon>Omphalotaceae</taxon>
        <taxon>Lentinula</taxon>
    </lineage>
</organism>
<reference evidence="1" key="1">
    <citation type="submission" date="2022-08" db="EMBL/GenBank/DDBJ databases">
        <authorList>
            <consortium name="DOE Joint Genome Institute"/>
            <person name="Min B."/>
            <person name="Riley R."/>
            <person name="Sierra-Patev S."/>
            <person name="Naranjo-Ortiz M."/>
            <person name="Looney B."/>
            <person name="Konkel Z."/>
            <person name="Slot J.C."/>
            <person name="Sakamoto Y."/>
            <person name="Steenwyk J.L."/>
            <person name="Rokas A."/>
            <person name="Carro J."/>
            <person name="Camarero S."/>
            <person name="Ferreira P."/>
            <person name="Molpeceres G."/>
            <person name="Ruiz-Duenas F.J."/>
            <person name="Serrano A."/>
            <person name="Henrissat B."/>
            <person name="Drula E."/>
            <person name="Hughes K.W."/>
            <person name="Mata J.L."/>
            <person name="Ishikawa N.K."/>
            <person name="Vargas-Isla R."/>
            <person name="Ushijima S."/>
            <person name="Smith C.A."/>
            <person name="Ahrendt S."/>
            <person name="Andreopoulos W."/>
            <person name="He G."/>
            <person name="Labutti K."/>
            <person name="Lipzen A."/>
            <person name="Ng V."/>
            <person name="Sandor L."/>
            <person name="Barry K."/>
            <person name="Martinez A.T."/>
            <person name="Xiao Y."/>
            <person name="Gibbons J.G."/>
            <person name="Terashima K."/>
            <person name="Hibbett D.S."/>
            <person name="Grigoriev I.V."/>
        </authorList>
    </citation>
    <scope>NUCLEOTIDE SEQUENCE</scope>
    <source>
        <strain evidence="1">Sp2 HRB7682 ss15</strain>
    </source>
</reference>
<evidence type="ECO:0000313" key="2">
    <source>
        <dbReference type="Proteomes" id="UP001150238"/>
    </source>
</evidence>
<dbReference type="EMBL" id="JANVFS010000016">
    <property type="protein sequence ID" value="KAJ4479796.1"/>
    <property type="molecule type" value="Genomic_DNA"/>
</dbReference>
<accession>A0A9W9DP81</accession>
<evidence type="ECO:0000313" key="1">
    <source>
        <dbReference type="EMBL" id="KAJ4479796.1"/>
    </source>
</evidence>
<protein>
    <submittedName>
        <fullName evidence="1">Uncharacterized protein</fullName>
    </submittedName>
</protein>
<sequence>MQSQSKKADINPRSYTEPWRFLIQTYLRNALCPAPSSRGVHLRDRLKEGSLVSNDSDRRCRPFRHMQKGVKVLELDIWDFRTMVRRYIDDAPDCFITETDKPDMNIPCYGVNSLSVGQVNFLSRVDGQDEFLLLIMTFVLGPVTHCCRILNNIPRHVPMAQSLEFIASRGPDQKAAVEWDVLRIPATMYGEGSLSIICVPPWRLDLDDLRAFTMPENIPQNLAHHPRFRECSEVARNTAHDLWQVVLESCAPAGPCFVVTNYAFWCFGRFEAGKLKNNKGKEREGNDEGWATATVSPPIELEMSIPNSVRLPMKTEPMGLGCTVTECLTFWIQMTRGAASWMQT</sequence>